<organism evidence="1 2">
    <name type="scientific">Gymnopus androsaceus JB14</name>
    <dbReference type="NCBI Taxonomy" id="1447944"/>
    <lineage>
        <taxon>Eukaryota</taxon>
        <taxon>Fungi</taxon>
        <taxon>Dikarya</taxon>
        <taxon>Basidiomycota</taxon>
        <taxon>Agaricomycotina</taxon>
        <taxon>Agaricomycetes</taxon>
        <taxon>Agaricomycetidae</taxon>
        <taxon>Agaricales</taxon>
        <taxon>Marasmiineae</taxon>
        <taxon>Omphalotaceae</taxon>
        <taxon>Gymnopus</taxon>
    </lineage>
</organism>
<evidence type="ECO:0000313" key="2">
    <source>
        <dbReference type="Proteomes" id="UP000799118"/>
    </source>
</evidence>
<sequence length="109" mass="12374">MVIMARIQGRNIAETSPDKIPRTVIDAVRKAINILHSKDYVFGDLRKANVVVCDSGGMLIDFDWCDKEGKATYPLLNPDITWHRDASAGRLIRKEHDSYMLTLLEKDSE</sequence>
<protein>
    <recommendedName>
        <fullName evidence="3">Protein kinase domain-containing protein</fullName>
    </recommendedName>
</protein>
<evidence type="ECO:0000313" key="1">
    <source>
        <dbReference type="EMBL" id="KAE9405149.1"/>
    </source>
</evidence>
<accession>A0A6A4I330</accession>
<dbReference type="EMBL" id="ML769411">
    <property type="protein sequence ID" value="KAE9405149.1"/>
    <property type="molecule type" value="Genomic_DNA"/>
</dbReference>
<proteinExistence type="predicted"/>
<evidence type="ECO:0008006" key="3">
    <source>
        <dbReference type="Google" id="ProtNLM"/>
    </source>
</evidence>
<name>A0A6A4I330_9AGAR</name>
<keyword evidence="2" id="KW-1185">Reference proteome</keyword>
<dbReference type="AlphaFoldDB" id="A0A6A4I330"/>
<dbReference type="SUPFAM" id="SSF56112">
    <property type="entry name" value="Protein kinase-like (PK-like)"/>
    <property type="match status" value="1"/>
</dbReference>
<dbReference type="InterPro" id="IPR011009">
    <property type="entry name" value="Kinase-like_dom_sf"/>
</dbReference>
<dbReference type="OrthoDB" id="4062651at2759"/>
<dbReference type="Proteomes" id="UP000799118">
    <property type="component" value="Unassembled WGS sequence"/>
</dbReference>
<gene>
    <name evidence="1" type="ORF">BT96DRAFT_853031</name>
</gene>
<reference evidence="1" key="1">
    <citation type="journal article" date="2019" name="Environ. Microbiol.">
        <title>Fungal ecological strategies reflected in gene transcription - a case study of two litter decomposers.</title>
        <authorList>
            <person name="Barbi F."/>
            <person name="Kohler A."/>
            <person name="Barry K."/>
            <person name="Baskaran P."/>
            <person name="Daum C."/>
            <person name="Fauchery L."/>
            <person name="Ihrmark K."/>
            <person name="Kuo A."/>
            <person name="LaButti K."/>
            <person name="Lipzen A."/>
            <person name="Morin E."/>
            <person name="Grigoriev I.V."/>
            <person name="Henrissat B."/>
            <person name="Lindahl B."/>
            <person name="Martin F."/>
        </authorList>
    </citation>
    <scope>NUCLEOTIDE SEQUENCE</scope>
    <source>
        <strain evidence="1">JB14</strain>
    </source>
</reference>